<evidence type="ECO:0000259" key="1">
    <source>
        <dbReference type="Pfam" id="PF00535"/>
    </source>
</evidence>
<dbReference type="EMBL" id="RYUH01000014">
    <property type="protein sequence ID" value="RYQ08942.1"/>
    <property type="molecule type" value="Genomic_DNA"/>
</dbReference>
<dbReference type="InterPro" id="IPR001173">
    <property type="entry name" value="Glyco_trans_2-like"/>
</dbReference>
<accession>A0A4Q4ZZ73</accession>
<dbReference type="InterPro" id="IPR029044">
    <property type="entry name" value="Nucleotide-diphossugar_trans"/>
</dbReference>
<name>A0A4Q4ZZ73_9BIFI</name>
<keyword evidence="2" id="KW-0808">Transferase</keyword>
<sequence>MTQLVYTSQHYVEHPMLSLVVPVYNTSVSLLTRALQPFIDQQYSDMEVILVDDASQYLDQREVHALLERLKTSVSMFRHKRNGGQNAARQTGVHNAKGQYIAFLDSDDYLDPYEFDKVLQAMHTVHADIYGYNYIYIDGTGNELFRHGMAMQNSEMLDKHEAVRKAAQLWPWVFARDLFRADSLYGEIPVGEDLVSVIPLLIRASSIYGINAYPYHYVCNPHSVMQTTSAMDRLRITQGFDHLLAVLGPEEEEYLPEVEWQAIEHVLYWEPRHILRDQGPLPRTELRQIRDWMNRAFPQWRKNRYLTSDSLAHEMGFKLLVGGHYRTYRIIHSLRKK</sequence>
<dbReference type="AlphaFoldDB" id="A0A4Q4ZZ73"/>
<dbReference type="RefSeq" id="WP_129897978.1">
    <property type="nucleotide sequence ID" value="NZ_RYUH01000014.1"/>
</dbReference>
<dbReference type="GO" id="GO:0016758">
    <property type="term" value="F:hexosyltransferase activity"/>
    <property type="evidence" value="ECO:0007669"/>
    <property type="project" value="UniProtKB-ARBA"/>
</dbReference>
<organism evidence="2 3">
    <name type="scientific">Bifidobacterium pseudolongum subsp. globosum</name>
    <dbReference type="NCBI Taxonomy" id="1690"/>
    <lineage>
        <taxon>Bacteria</taxon>
        <taxon>Bacillati</taxon>
        <taxon>Actinomycetota</taxon>
        <taxon>Actinomycetes</taxon>
        <taxon>Bifidobacteriales</taxon>
        <taxon>Bifidobacteriaceae</taxon>
        <taxon>Bifidobacterium</taxon>
    </lineage>
</organism>
<dbReference type="Pfam" id="PF00535">
    <property type="entry name" value="Glycos_transf_2"/>
    <property type="match status" value="1"/>
</dbReference>
<dbReference type="PANTHER" id="PTHR22916:SF3">
    <property type="entry name" value="UDP-GLCNAC:BETAGAL BETA-1,3-N-ACETYLGLUCOSAMINYLTRANSFERASE-LIKE PROTEIN 1"/>
    <property type="match status" value="1"/>
</dbReference>
<dbReference type="SUPFAM" id="SSF53448">
    <property type="entry name" value="Nucleotide-diphospho-sugar transferases"/>
    <property type="match status" value="1"/>
</dbReference>
<dbReference type="CDD" id="cd00761">
    <property type="entry name" value="Glyco_tranf_GTA_type"/>
    <property type="match status" value="1"/>
</dbReference>
<keyword evidence="2" id="KW-0328">Glycosyltransferase</keyword>
<protein>
    <submittedName>
        <fullName evidence="2">Beta-1,3-N-acetylglucosaminyltransferase</fullName>
    </submittedName>
</protein>
<dbReference type="Gene3D" id="3.90.550.10">
    <property type="entry name" value="Spore Coat Polysaccharide Biosynthesis Protein SpsA, Chain A"/>
    <property type="match status" value="1"/>
</dbReference>
<gene>
    <name evidence="2" type="ORF">PG2093B_1496</name>
</gene>
<feature type="domain" description="Glycosyltransferase 2-like" evidence="1">
    <location>
        <begin position="18"/>
        <end position="152"/>
    </location>
</feature>
<evidence type="ECO:0000313" key="3">
    <source>
        <dbReference type="Proteomes" id="UP000292568"/>
    </source>
</evidence>
<dbReference type="Proteomes" id="UP000292568">
    <property type="component" value="Unassembled WGS sequence"/>
</dbReference>
<evidence type="ECO:0000313" key="2">
    <source>
        <dbReference type="EMBL" id="RYQ08942.1"/>
    </source>
</evidence>
<dbReference type="PANTHER" id="PTHR22916">
    <property type="entry name" value="GLYCOSYLTRANSFERASE"/>
    <property type="match status" value="1"/>
</dbReference>
<comment type="caution">
    <text evidence="2">The sequence shown here is derived from an EMBL/GenBank/DDBJ whole genome shotgun (WGS) entry which is preliminary data.</text>
</comment>
<proteinExistence type="predicted"/>
<reference evidence="2 3" key="1">
    <citation type="submission" date="2018-12" db="EMBL/GenBank/DDBJ databases">
        <title>Unveiling genomic diversity among members of the Bifidobacterium pseudolongum species, a widely distributed gut commensal of the animal kingdom.</title>
        <authorList>
            <person name="Lugli G.A."/>
            <person name="Duranti S."/>
            <person name="Albert K."/>
            <person name="Mancabelli L."/>
            <person name="Napoli S."/>
            <person name="Viappiani A."/>
            <person name="Anzalone R."/>
            <person name="Longhi G."/>
            <person name="Milani C."/>
            <person name="Turroni F."/>
            <person name="Alessandri G."/>
            <person name="Sela D.A."/>
            <person name="Van Sinderen D."/>
            <person name="Ventura M."/>
        </authorList>
    </citation>
    <scope>NUCLEOTIDE SEQUENCE [LARGE SCALE GENOMIC DNA]</scope>
    <source>
        <strain evidence="2 3">2093B</strain>
    </source>
</reference>